<proteinExistence type="inferred from homology"/>
<dbReference type="InterPro" id="IPR049560">
    <property type="entry name" value="MeTrfase_RsmB-F_NOP2_cat"/>
</dbReference>
<keyword evidence="8" id="KW-1185">Reference proteome</keyword>
<protein>
    <recommendedName>
        <fullName evidence="6">SAM-dependent MTase RsmB/NOP-type domain-containing protein</fullName>
    </recommendedName>
</protein>
<feature type="domain" description="SAM-dependent MTase RsmB/NOP-type" evidence="6">
    <location>
        <begin position="68"/>
        <end position="421"/>
    </location>
</feature>
<evidence type="ECO:0000313" key="8">
    <source>
        <dbReference type="Proteomes" id="UP001178507"/>
    </source>
</evidence>
<feature type="binding site" evidence="5">
    <location>
        <begin position="164"/>
        <end position="170"/>
    </location>
    <ligand>
        <name>S-adenosyl-L-methionine</name>
        <dbReference type="ChEBI" id="CHEBI:59789"/>
    </ligand>
</feature>
<keyword evidence="3 5" id="KW-0949">S-adenosyl-L-methionine</keyword>
<dbReference type="Pfam" id="PF01189">
    <property type="entry name" value="Methyltr_RsmB-F"/>
    <property type="match status" value="1"/>
</dbReference>
<dbReference type="EMBL" id="CAUJNA010001280">
    <property type="protein sequence ID" value="CAJ1385766.1"/>
    <property type="molecule type" value="Genomic_DNA"/>
</dbReference>
<dbReference type="PANTHER" id="PTHR22808">
    <property type="entry name" value="NCL1 YEAST -RELATED NOL1/NOP2/FMU SUN DOMAIN-CONTAINING"/>
    <property type="match status" value="1"/>
</dbReference>
<evidence type="ECO:0000256" key="2">
    <source>
        <dbReference type="ARBA" id="ARBA00022679"/>
    </source>
</evidence>
<evidence type="ECO:0000313" key="7">
    <source>
        <dbReference type="EMBL" id="CAJ1385766.1"/>
    </source>
</evidence>
<evidence type="ECO:0000256" key="3">
    <source>
        <dbReference type="ARBA" id="ARBA00022691"/>
    </source>
</evidence>
<dbReference type="GO" id="GO:0003723">
    <property type="term" value="F:RNA binding"/>
    <property type="evidence" value="ECO:0007669"/>
    <property type="project" value="UniProtKB-UniRule"/>
</dbReference>
<sequence length="673" mass="74125">MPRWVLRAYGLRLSGIAARAQKQWLSDKRRGLDSAPEDKLLKAEEDFRGYYEAQELFGEPGAVQQDAFWAALRAPLPVTLRVREPCATTEEKLRSGGWKRRWEFDKAGMSVWEMDSRQYAADSEQRSWAERENRRGLLCFQELVSLVPALLLSPQAGEVCLDLCAAPGNKSLQLLEELAQNGPSEGAVLSADNDAQRCCLTLHRVLGKAASPMSCAALANAGHFPVLVEERDGDPERLPCSKVLVDVPCSGDGTARKNSQVWRSWSRREALGLQRLQRQILLRALYLLPPGGVVVYSTCSLNPVENEAVVLSTLQKWQSSLGEGRGKLPVELLDAVAICREKCGLQPAPGLCSWQVPAPQRGGPLFNQFSEVPPELLEDDRYALRPEMFASGATQDLVRCARFHPQSSDTGGFFVAMFQKAPQTSAGRPAYSMPSSQIEGRGAHPLLSSEFRPVSVGDSAWMELTRFFQLDPAWVQDKLQRGLLFWQTMKGKTEPERVTLALSMAQAVARLWAARPSDGRKVAWARLGVFLFEQLPKGLMNGLAPCRWRLHAEGIYHLSSILRSRRITLTSELLRHLLCADHRQSILTEGTPLANAVASGAGGAETAYHHVCGGVIVGLGDSWLAGVVTPKQLRILADDDVAQALLEELPQPVRQLPSCWAAVAKICRFGQGV</sequence>
<evidence type="ECO:0000256" key="1">
    <source>
        <dbReference type="ARBA" id="ARBA00022603"/>
    </source>
</evidence>
<dbReference type="Proteomes" id="UP001178507">
    <property type="component" value="Unassembled WGS sequence"/>
</dbReference>
<dbReference type="InterPro" id="IPR023267">
    <property type="entry name" value="RCMT"/>
</dbReference>
<reference evidence="7" key="1">
    <citation type="submission" date="2023-08" db="EMBL/GenBank/DDBJ databases">
        <authorList>
            <person name="Chen Y."/>
            <person name="Shah S."/>
            <person name="Dougan E. K."/>
            <person name="Thang M."/>
            <person name="Chan C."/>
        </authorList>
    </citation>
    <scope>NUCLEOTIDE SEQUENCE</scope>
</reference>
<comment type="caution">
    <text evidence="7">The sequence shown here is derived from an EMBL/GenBank/DDBJ whole genome shotgun (WGS) entry which is preliminary data.</text>
</comment>
<keyword evidence="2 5" id="KW-0808">Transferase</keyword>
<dbReference type="GO" id="GO:0001510">
    <property type="term" value="P:RNA methylation"/>
    <property type="evidence" value="ECO:0007669"/>
    <property type="project" value="InterPro"/>
</dbReference>
<name>A0AA36IFF3_9DINO</name>
<organism evidence="7 8">
    <name type="scientific">Effrenium voratum</name>
    <dbReference type="NCBI Taxonomy" id="2562239"/>
    <lineage>
        <taxon>Eukaryota</taxon>
        <taxon>Sar</taxon>
        <taxon>Alveolata</taxon>
        <taxon>Dinophyceae</taxon>
        <taxon>Suessiales</taxon>
        <taxon>Symbiodiniaceae</taxon>
        <taxon>Effrenium</taxon>
    </lineage>
</organism>
<keyword evidence="4 5" id="KW-0694">RNA-binding</keyword>
<feature type="binding site" evidence="5">
    <location>
        <position position="192"/>
    </location>
    <ligand>
        <name>S-adenosyl-L-methionine</name>
        <dbReference type="ChEBI" id="CHEBI:59789"/>
    </ligand>
</feature>
<feature type="active site" description="Nucleophile" evidence="5">
    <location>
        <position position="299"/>
    </location>
</feature>
<dbReference type="InterPro" id="IPR029063">
    <property type="entry name" value="SAM-dependent_MTases_sf"/>
</dbReference>
<dbReference type="AlphaFoldDB" id="A0AA36IFF3"/>
<comment type="caution">
    <text evidence="5">Lacks conserved residue(s) required for the propagation of feature annotation.</text>
</comment>
<dbReference type="SUPFAM" id="SSF53335">
    <property type="entry name" value="S-adenosyl-L-methionine-dependent methyltransferases"/>
    <property type="match status" value="1"/>
</dbReference>
<dbReference type="PRINTS" id="PR02008">
    <property type="entry name" value="RCMTFAMILY"/>
</dbReference>
<accession>A0AA36IFF3</accession>
<comment type="similarity">
    <text evidence="5">Belongs to the class I-like SAM-binding methyltransferase superfamily. RsmB/NOP family.</text>
</comment>
<dbReference type="InterPro" id="IPR001678">
    <property type="entry name" value="MeTrfase_RsmB-F_NOP2_dom"/>
</dbReference>
<gene>
    <name evidence="7" type="ORF">EVOR1521_LOCUS12305</name>
</gene>
<feature type="binding site" evidence="5">
    <location>
        <position position="246"/>
    </location>
    <ligand>
        <name>S-adenosyl-L-methionine</name>
        <dbReference type="ChEBI" id="CHEBI:59789"/>
    </ligand>
</feature>
<keyword evidence="1 5" id="KW-0489">Methyltransferase</keyword>
<dbReference type="GO" id="GO:0008173">
    <property type="term" value="F:RNA methyltransferase activity"/>
    <property type="evidence" value="ECO:0007669"/>
    <property type="project" value="InterPro"/>
</dbReference>
<evidence type="ECO:0000256" key="5">
    <source>
        <dbReference type="PROSITE-ProRule" id="PRU01023"/>
    </source>
</evidence>
<dbReference type="PROSITE" id="PS51686">
    <property type="entry name" value="SAM_MT_RSMB_NOP"/>
    <property type="match status" value="1"/>
</dbReference>
<evidence type="ECO:0000256" key="4">
    <source>
        <dbReference type="ARBA" id="ARBA00022884"/>
    </source>
</evidence>
<dbReference type="Gene3D" id="3.40.50.150">
    <property type="entry name" value="Vaccinia Virus protein VP39"/>
    <property type="match status" value="1"/>
</dbReference>
<evidence type="ECO:0000259" key="6">
    <source>
        <dbReference type="PROSITE" id="PS51686"/>
    </source>
</evidence>